<accession>J0N7D3</accession>
<dbReference type="SUPFAM" id="SSF53335">
    <property type="entry name" value="S-adenosyl-L-methionine-dependent methyltransferases"/>
    <property type="match status" value="1"/>
</dbReference>
<keyword evidence="2" id="KW-1185">Reference proteome</keyword>
<dbReference type="EMBL" id="AKFT01000136">
    <property type="protein sequence ID" value="EJF42794.1"/>
    <property type="molecule type" value="Genomic_DNA"/>
</dbReference>
<dbReference type="Proteomes" id="UP000002941">
    <property type="component" value="Unassembled WGS sequence"/>
</dbReference>
<dbReference type="RefSeq" id="WP_008732017.1">
    <property type="nucleotide sequence ID" value="NZ_AKFT01000136.1"/>
</dbReference>
<proteinExistence type="predicted"/>
<name>J0N7D3_9ACTO</name>
<organism evidence="1 2">
    <name type="scientific">Actinomyces massiliensis F0489</name>
    <dbReference type="NCBI Taxonomy" id="1125718"/>
    <lineage>
        <taxon>Bacteria</taxon>
        <taxon>Bacillati</taxon>
        <taxon>Actinomycetota</taxon>
        <taxon>Actinomycetes</taxon>
        <taxon>Actinomycetales</taxon>
        <taxon>Actinomycetaceae</taxon>
        <taxon>Actinomyces</taxon>
    </lineage>
</organism>
<evidence type="ECO:0000313" key="2">
    <source>
        <dbReference type="Proteomes" id="UP000002941"/>
    </source>
</evidence>
<gene>
    <name evidence="1" type="ORF">HMPREF1318_2367</name>
</gene>
<dbReference type="eggNOG" id="COG0270">
    <property type="taxonomic scope" value="Bacteria"/>
</dbReference>
<dbReference type="InterPro" id="IPR029063">
    <property type="entry name" value="SAM-dependent_MTases_sf"/>
</dbReference>
<reference evidence="1 2" key="1">
    <citation type="submission" date="2012-05" db="EMBL/GenBank/DDBJ databases">
        <authorList>
            <person name="Harkins D.M."/>
            <person name="Madupu R."/>
            <person name="Durkin A.S."/>
            <person name="Torralba M."/>
            <person name="Methe B."/>
            <person name="Sutton G.G."/>
            <person name="Nelson K.E."/>
        </authorList>
    </citation>
    <scope>NUCLEOTIDE SEQUENCE [LARGE SCALE GENOMIC DNA]</scope>
    <source>
        <strain evidence="1 2">F0489</strain>
    </source>
</reference>
<dbReference type="Gene3D" id="3.40.50.150">
    <property type="entry name" value="Vaccinia Virus protein VP39"/>
    <property type="match status" value="1"/>
</dbReference>
<dbReference type="AlphaFoldDB" id="J0N7D3"/>
<dbReference type="PATRIC" id="fig|1125718.3.peg.1751"/>
<evidence type="ECO:0008006" key="3">
    <source>
        <dbReference type="Google" id="ProtNLM"/>
    </source>
</evidence>
<protein>
    <recommendedName>
        <fullName evidence="3">DNA (cytosine-5-)-methyltransferase</fullName>
    </recommendedName>
</protein>
<comment type="caution">
    <text evidence="1">The sequence shown here is derived from an EMBL/GenBank/DDBJ whole genome shotgun (WGS) entry which is preliminary data.</text>
</comment>
<evidence type="ECO:0000313" key="1">
    <source>
        <dbReference type="EMBL" id="EJF42794.1"/>
    </source>
</evidence>
<sequence>MLTLTDLFCGAGGSSTDAEAMPGIRVAVAANHWRLVIESHQANHPDTVHDCADIS</sequence>